<gene>
    <name evidence="2" type="ORF">FD41_GL002201</name>
</gene>
<feature type="compositionally biased region" description="Basic residues" evidence="1">
    <location>
        <begin position="123"/>
        <end position="141"/>
    </location>
</feature>
<dbReference type="OrthoDB" id="1650379at2"/>
<name>A0A0R1W3N3_9LACO</name>
<dbReference type="EMBL" id="AZFY01000034">
    <property type="protein sequence ID" value="KRM10019.1"/>
    <property type="molecule type" value="Genomic_DNA"/>
</dbReference>
<proteinExistence type="predicted"/>
<evidence type="ECO:0000313" key="2">
    <source>
        <dbReference type="EMBL" id="KRM10019.1"/>
    </source>
</evidence>
<evidence type="ECO:0000313" key="3">
    <source>
        <dbReference type="Proteomes" id="UP000051966"/>
    </source>
</evidence>
<dbReference type="RefSeq" id="WP_056983623.1">
    <property type="nucleotide sequence ID" value="NZ_AZFY01000034.1"/>
</dbReference>
<protein>
    <submittedName>
        <fullName evidence="2">Cytoplasmic protein</fullName>
    </submittedName>
</protein>
<sequence length="195" mass="23090">MDRKQLDALITEQDEKRHPLAQIQHESETELLINNHQYKVVLNSQNGFQFDEFVRRYNPALSQYDYIVGDWGYGQLRLKGFYNNDRDVANGPFIASLNDYLLEDINFGAAYFVIQNPDARPIIHKSRNNRNSHSRNHRRSNKNYSRNNNRRSNHHAFVEQKVAPVKPPLKKRNNLVVKTEEKSHKHHFIIRESKK</sequence>
<keyword evidence="3" id="KW-1185">Reference proteome</keyword>
<feature type="region of interest" description="Disordered" evidence="1">
    <location>
        <begin position="123"/>
        <end position="171"/>
    </location>
</feature>
<comment type="caution">
    <text evidence="2">The sequence shown here is derived from an EMBL/GenBank/DDBJ whole genome shotgun (WGS) entry which is preliminary data.</text>
</comment>
<evidence type="ECO:0000256" key="1">
    <source>
        <dbReference type="SAM" id="MobiDB-lite"/>
    </source>
</evidence>
<dbReference type="Pfam" id="PF06265">
    <property type="entry name" value="YutD-like"/>
    <property type="match status" value="1"/>
</dbReference>
<reference evidence="2 3" key="1">
    <citation type="journal article" date="2015" name="Genome Announc.">
        <title>Expanding the biotechnology potential of lactobacilli through comparative genomics of 213 strains and associated genera.</title>
        <authorList>
            <person name="Sun Z."/>
            <person name="Harris H.M."/>
            <person name="McCann A."/>
            <person name="Guo C."/>
            <person name="Argimon S."/>
            <person name="Zhang W."/>
            <person name="Yang X."/>
            <person name="Jeffery I.B."/>
            <person name="Cooney J.C."/>
            <person name="Kagawa T.F."/>
            <person name="Liu W."/>
            <person name="Song Y."/>
            <person name="Salvetti E."/>
            <person name="Wrobel A."/>
            <person name="Rasinkangas P."/>
            <person name="Parkhill J."/>
            <person name="Rea M.C."/>
            <person name="O'Sullivan O."/>
            <person name="Ritari J."/>
            <person name="Douillard F.P."/>
            <person name="Paul Ross R."/>
            <person name="Yang R."/>
            <person name="Briner A.E."/>
            <person name="Felis G.E."/>
            <person name="de Vos W.M."/>
            <person name="Barrangou R."/>
            <person name="Klaenhammer T.R."/>
            <person name="Caufield P.W."/>
            <person name="Cui Y."/>
            <person name="Zhang H."/>
            <person name="O'Toole P.W."/>
        </authorList>
    </citation>
    <scope>NUCLEOTIDE SEQUENCE [LARGE SCALE GENOMIC DNA]</scope>
    <source>
        <strain evidence="2 3">DSM 18382</strain>
    </source>
</reference>
<dbReference type="InterPro" id="IPR038141">
    <property type="entry name" value="YutD-like_sf"/>
</dbReference>
<dbReference type="Proteomes" id="UP000051966">
    <property type="component" value="Unassembled WGS sequence"/>
</dbReference>
<dbReference type="InterPro" id="IPR009370">
    <property type="entry name" value="YutD-like"/>
</dbReference>
<organism evidence="2 3">
    <name type="scientific">Lentilactobacillus farraginis DSM 18382 = JCM 14108</name>
    <dbReference type="NCBI Taxonomy" id="1423743"/>
    <lineage>
        <taxon>Bacteria</taxon>
        <taxon>Bacillati</taxon>
        <taxon>Bacillota</taxon>
        <taxon>Bacilli</taxon>
        <taxon>Lactobacillales</taxon>
        <taxon>Lactobacillaceae</taxon>
        <taxon>Lentilactobacillus</taxon>
    </lineage>
</organism>
<dbReference type="PATRIC" id="fig|1423743.5.peg.2261"/>
<accession>A0A0R1W3N3</accession>
<dbReference type="Gene3D" id="3.50.4.20">
    <property type="match status" value="1"/>
</dbReference>
<dbReference type="AlphaFoldDB" id="A0A0R1W3N3"/>